<dbReference type="Gene3D" id="3.30.2310.20">
    <property type="entry name" value="RelE-like"/>
    <property type="match status" value="1"/>
</dbReference>
<dbReference type="InterPro" id="IPR035093">
    <property type="entry name" value="RelE/ParE_toxin_dom_sf"/>
</dbReference>
<evidence type="ECO:0000256" key="1">
    <source>
        <dbReference type="ARBA" id="ARBA00008172"/>
    </source>
</evidence>
<evidence type="ECO:0000256" key="3">
    <source>
        <dbReference type="ARBA" id="ARBA00022722"/>
    </source>
</evidence>
<proteinExistence type="inferred from homology"/>
<dbReference type="KEGG" id="efal:FH779_14225"/>
<dbReference type="EMBL" id="CP040908">
    <property type="protein sequence ID" value="QLL59163.1"/>
    <property type="molecule type" value="Genomic_DNA"/>
</dbReference>
<keyword evidence="5" id="KW-0378">Hydrolase</keyword>
<dbReference type="GO" id="GO:0045892">
    <property type="term" value="P:negative regulation of DNA-templated transcription"/>
    <property type="evidence" value="ECO:0007669"/>
    <property type="project" value="TreeGrafter"/>
</dbReference>
<dbReference type="KEGG" id="efal:FH779_14190"/>
<keyword evidence="3" id="KW-0540">Nuclease</keyword>
<dbReference type="AlphaFoldDB" id="A0A7H9DVC5"/>
<dbReference type="NCBIfam" id="TIGR02116">
    <property type="entry name" value="toxin_Txe_YoeB"/>
    <property type="match status" value="1"/>
</dbReference>
<dbReference type="InterPro" id="IPR009614">
    <property type="entry name" value="YoeB_toxin"/>
</dbReference>
<dbReference type="PANTHER" id="PTHR38039">
    <property type="entry name" value="TOXIN YOEB"/>
    <property type="match status" value="1"/>
</dbReference>
<evidence type="ECO:0000256" key="6">
    <source>
        <dbReference type="ARBA" id="ARBA00030388"/>
    </source>
</evidence>
<dbReference type="SUPFAM" id="SSF143011">
    <property type="entry name" value="RelE-like"/>
    <property type="match status" value="1"/>
</dbReference>
<dbReference type="RefSeq" id="WP_180905173.1">
    <property type="nucleotide sequence ID" value="NZ_CP040908.1"/>
</dbReference>
<evidence type="ECO:0000313" key="8">
    <source>
        <dbReference type="EMBL" id="QLL59170.1"/>
    </source>
</evidence>
<evidence type="ECO:0000313" key="7">
    <source>
        <dbReference type="EMBL" id="QLL59163.1"/>
    </source>
</evidence>
<organism evidence="7 9">
    <name type="scientific">Empedobacter falsenii</name>
    <dbReference type="NCBI Taxonomy" id="343874"/>
    <lineage>
        <taxon>Bacteria</taxon>
        <taxon>Pseudomonadati</taxon>
        <taxon>Bacteroidota</taxon>
        <taxon>Flavobacteriia</taxon>
        <taxon>Flavobacteriales</taxon>
        <taxon>Weeksellaceae</taxon>
        <taxon>Empedobacter</taxon>
    </lineage>
</organism>
<keyword evidence="2" id="KW-1277">Toxin-antitoxin system</keyword>
<protein>
    <recommendedName>
        <fullName evidence="6">Putative mRNA interferase YoeB</fullName>
    </recommendedName>
</protein>
<comment type="similarity">
    <text evidence="1">Belongs to the YoeB family.</text>
</comment>
<keyword evidence="9" id="KW-1185">Reference proteome</keyword>
<dbReference type="Pfam" id="PF06769">
    <property type="entry name" value="YoeB_toxin"/>
    <property type="match status" value="1"/>
</dbReference>
<dbReference type="GeneID" id="78402637"/>
<dbReference type="GO" id="GO:0016787">
    <property type="term" value="F:hydrolase activity"/>
    <property type="evidence" value="ECO:0007669"/>
    <property type="project" value="UniProtKB-KW"/>
</dbReference>
<reference evidence="7 9" key="1">
    <citation type="submission" date="2019-06" db="EMBL/GenBank/DDBJ databases">
        <title>Emergence of pandrug resistant Empedobacter falsenii in China.</title>
        <authorList>
            <person name="Dong N."/>
            <person name="Chen S."/>
            <person name="Zhang R."/>
        </authorList>
    </citation>
    <scope>NUCLEOTIDE SEQUENCE [LARGE SCALE GENOMIC DNA]</scope>
    <source>
        <strain evidence="7 9">1681-1</strain>
    </source>
</reference>
<evidence type="ECO:0000256" key="5">
    <source>
        <dbReference type="ARBA" id="ARBA00022801"/>
    </source>
</evidence>
<evidence type="ECO:0000256" key="4">
    <source>
        <dbReference type="ARBA" id="ARBA00022759"/>
    </source>
</evidence>
<sequence length="88" mass="10129">MAFDLDFTDKANEDIGRHKKAGNKAVLKKMLVLLEELTEHPFSGTGKPEQLKHNLSGLWSRRINQEHRLVYEVEQNTVTIHSAFGHYL</sequence>
<accession>A0A7H9DVC5</accession>
<gene>
    <name evidence="7" type="ORF">FH779_14190</name>
    <name evidence="8" type="ORF">FH779_14225</name>
</gene>
<dbReference type="GO" id="GO:0004519">
    <property type="term" value="F:endonuclease activity"/>
    <property type="evidence" value="ECO:0007669"/>
    <property type="project" value="UniProtKB-KW"/>
</dbReference>
<evidence type="ECO:0000256" key="2">
    <source>
        <dbReference type="ARBA" id="ARBA00022649"/>
    </source>
</evidence>
<dbReference type="EMBL" id="CP040908">
    <property type="protein sequence ID" value="QLL59170.1"/>
    <property type="molecule type" value="Genomic_DNA"/>
</dbReference>
<evidence type="ECO:0000313" key="9">
    <source>
        <dbReference type="Proteomes" id="UP000510643"/>
    </source>
</evidence>
<dbReference type="Proteomes" id="UP000510643">
    <property type="component" value="Chromosome"/>
</dbReference>
<dbReference type="PANTHER" id="PTHR38039:SF1">
    <property type="entry name" value="TOXIN YOEB"/>
    <property type="match status" value="1"/>
</dbReference>
<dbReference type="GO" id="GO:0006401">
    <property type="term" value="P:RNA catabolic process"/>
    <property type="evidence" value="ECO:0007669"/>
    <property type="project" value="InterPro"/>
</dbReference>
<keyword evidence="4" id="KW-0255">Endonuclease</keyword>
<name>A0A7H9DVC5_9FLAO</name>